<organism evidence="2 3">
    <name type="scientific">Actinokineospora diospyrosa</name>
    <dbReference type="NCBI Taxonomy" id="103728"/>
    <lineage>
        <taxon>Bacteria</taxon>
        <taxon>Bacillati</taxon>
        <taxon>Actinomycetota</taxon>
        <taxon>Actinomycetes</taxon>
        <taxon>Pseudonocardiales</taxon>
        <taxon>Pseudonocardiaceae</taxon>
        <taxon>Actinokineospora</taxon>
    </lineage>
</organism>
<proteinExistence type="predicted"/>
<dbReference type="SUPFAM" id="SSF109854">
    <property type="entry name" value="DinB/YfiT-like putative metalloenzymes"/>
    <property type="match status" value="1"/>
</dbReference>
<comment type="caution">
    <text evidence="2">The sequence shown here is derived from an EMBL/GenBank/DDBJ whole genome shotgun (WGS) entry which is preliminary data.</text>
</comment>
<dbReference type="RefSeq" id="WP_253888028.1">
    <property type="nucleotide sequence ID" value="NZ_BAAAVB010000014.1"/>
</dbReference>
<evidence type="ECO:0000259" key="1">
    <source>
        <dbReference type="Pfam" id="PF11716"/>
    </source>
</evidence>
<dbReference type="InterPro" id="IPR017517">
    <property type="entry name" value="Maleyloyr_isom"/>
</dbReference>
<dbReference type="EMBL" id="JAMTCO010000008">
    <property type="protein sequence ID" value="MCP2271076.1"/>
    <property type="molecule type" value="Genomic_DNA"/>
</dbReference>
<dbReference type="InterPro" id="IPR034660">
    <property type="entry name" value="DinB/YfiT-like"/>
</dbReference>
<reference evidence="2 3" key="1">
    <citation type="submission" date="2022-06" db="EMBL/GenBank/DDBJ databases">
        <title>Genomic Encyclopedia of Archaeal and Bacterial Type Strains, Phase II (KMG-II): from individual species to whole genera.</title>
        <authorList>
            <person name="Goeker M."/>
        </authorList>
    </citation>
    <scope>NUCLEOTIDE SEQUENCE [LARGE SCALE GENOMIC DNA]</scope>
    <source>
        <strain evidence="2 3">DSM 44255</strain>
    </source>
</reference>
<keyword evidence="3" id="KW-1185">Reference proteome</keyword>
<feature type="domain" description="Mycothiol-dependent maleylpyruvate isomerase metal-binding" evidence="1">
    <location>
        <begin position="15"/>
        <end position="121"/>
    </location>
</feature>
<evidence type="ECO:0000313" key="3">
    <source>
        <dbReference type="Proteomes" id="UP001205185"/>
    </source>
</evidence>
<dbReference type="NCBIfam" id="TIGR03083">
    <property type="entry name" value="maleylpyruvate isomerase family mycothiol-dependent enzyme"/>
    <property type="match status" value="1"/>
</dbReference>
<sequence length="216" mass="23304">MPTVSKATLLSWTAAERLSLADLLEDLSEAEWRTRSLCPAWTMHDLAAHLTLSTRTSLSGFLKGILRARGNFDRMEADAARARAARFTPAELIAQLRETAHSPRRSPLSAPQDPLVDALVHGQDIARPLGRPRAMPGPQAETALARVLSSPFYGARHRLNGATLTATDRDWTSTPNPPPGTEIRGPISDLLLLATGRPAGLAALSGPGRTRLRLSK</sequence>
<gene>
    <name evidence="2" type="ORF">LV75_003588</name>
</gene>
<dbReference type="Proteomes" id="UP001205185">
    <property type="component" value="Unassembled WGS sequence"/>
</dbReference>
<evidence type="ECO:0000313" key="2">
    <source>
        <dbReference type="EMBL" id="MCP2271076.1"/>
    </source>
</evidence>
<accession>A0ABT1IEK4</accession>
<dbReference type="InterPro" id="IPR024344">
    <property type="entry name" value="MDMPI_metal-binding"/>
</dbReference>
<dbReference type="Gene3D" id="1.20.120.450">
    <property type="entry name" value="dinb family like domain"/>
    <property type="match status" value="1"/>
</dbReference>
<dbReference type="Pfam" id="PF11716">
    <property type="entry name" value="MDMPI_N"/>
    <property type="match status" value="1"/>
</dbReference>
<protein>
    <submittedName>
        <fullName evidence="2">TIGR03083 family protein</fullName>
    </submittedName>
</protein>
<name>A0ABT1IEK4_9PSEU</name>